<dbReference type="Pfam" id="PF00533">
    <property type="entry name" value="BRCT"/>
    <property type="match status" value="1"/>
</dbReference>
<feature type="region of interest" description="Disordered" evidence="7">
    <location>
        <begin position="663"/>
        <end position="821"/>
    </location>
</feature>
<dbReference type="Gene3D" id="1.10.287.10">
    <property type="entry name" value="S15/NS1, RNA-binding"/>
    <property type="match status" value="1"/>
</dbReference>
<feature type="compositionally biased region" description="Basic and acidic residues" evidence="7">
    <location>
        <begin position="803"/>
        <end position="819"/>
    </location>
</feature>
<sequence>MVRLETPDSLAYPVRVTKLLKKAGDKVARNEAVCYYEYRSINQEYDEFTREHEDVERWWPSQLESEHEGTITSIHMAKGQTVTRKTLVAHIEEACRHEVQFGGLCADCGKDVNVITSYNETTSLASRATINTTHGRTDLFVSRTEASKADEEAKRRLLEARRLSLVVDLDQTVIHACVEPTIGEWQSDPTNPNHEAVKDVCKFQLADDAPGRPGTWYYIKLRPGLKEFLTTMSQYYEMHIYTMGTRAYAENIAKIIDPDRSVFGDRILSRDESGSMQAKNLKRLFPVDTKMVVIIDDRADVWSWISNLIKVKVFEFFVGIGDVNSSFLPKRPELEAKPESAKMDRMPSKKTDAESDTSDVTTNKEASTSSTAPITPLQTNGAVSAVEQMMSMAGNQDAGSIKSKEEEQEQTIAEQLDDRPLLQKQKILDAFEKEEGTGAEASPAAEAAVELLSSSGEKKEDTPPDTAAKKHYRHNLLQDDDTELKYLTQSLRNIHATYYEEYDREAAGSKGSRVAELRPGSTKKRSVDQFEHIPDAAAIMSDMKRKVLAGVHLVFSGVVPLGVDIQSHDMAVWARSFGAKVSENIGKKTTHIIASPERRTAKVRQAAKKGNRIAIVGQGWLFECFSQWKRLDENPYRIHSDAPTNGLTGLPESFEHEGKDYMLSSSDEEAAQTEDETDGTEMPNGTGSLALKTDLESDTDAEELERYAPKLAREDSSPILGENPDNWDSMEAELADFMDGDSDTESTNSHDSTDVESSAKKRRLEDRESEDEAEGSRLSKRKKEALGRTTSLTNMVKTVESTSRADIEENDTNEAKDADVGYVDDLDLEAALEAEMARDSGDEGTIAETNGTADE</sequence>
<keyword evidence="3 6" id="KW-0539">Nucleus</keyword>
<dbReference type="SMART" id="SM00577">
    <property type="entry name" value="CPDc"/>
    <property type="match status" value="1"/>
</dbReference>
<feature type="compositionally biased region" description="Polar residues" evidence="7">
    <location>
        <begin position="358"/>
        <end position="378"/>
    </location>
</feature>
<keyword evidence="11" id="KW-1185">Reference proteome</keyword>
<feature type="compositionally biased region" description="Polar residues" evidence="7">
    <location>
        <begin position="788"/>
        <end position="802"/>
    </location>
</feature>
<feature type="region of interest" description="Disordered" evidence="7">
    <location>
        <begin position="434"/>
        <end position="468"/>
    </location>
</feature>
<dbReference type="InterPro" id="IPR001357">
    <property type="entry name" value="BRCT_dom"/>
</dbReference>
<dbReference type="InterPro" id="IPR011053">
    <property type="entry name" value="Single_hybrid_motif"/>
</dbReference>
<feature type="domain" description="FCP1 homology" evidence="9">
    <location>
        <begin position="158"/>
        <end position="337"/>
    </location>
</feature>
<evidence type="ECO:0000256" key="4">
    <source>
        <dbReference type="ARBA" id="ARBA00047761"/>
    </source>
</evidence>
<feature type="compositionally biased region" description="Basic and acidic residues" evidence="7">
    <location>
        <begin position="704"/>
        <end position="716"/>
    </location>
</feature>
<evidence type="ECO:0000256" key="5">
    <source>
        <dbReference type="ARBA" id="ARBA00048336"/>
    </source>
</evidence>
<evidence type="ECO:0000256" key="3">
    <source>
        <dbReference type="ARBA" id="ARBA00023242"/>
    </source>
</evidence>
<dbReference type="SUPFAM" id="SSF56784">
    <property type="entry name" value="HAD-like"/>
    <property type="match status" value="1"/>
</dbReference>
<dbReference type="OMA" id="DQTVIHC"/>
<feature type="region of interest" description="Disordered" evidence="7">
    <location>
        <begin position="334"/>
        <end position="378"/>
    </location>
</feature>
<dbReference type="OrthoDB" id="10249888at2759"/>
<feature type="compositionally biased region" description="Acidic residues" evidence="7">
    <location>
        <begin position="728"/>
        <end position="744"/>
    </location>
</feature>
<dbReference type="EMBL" id="KB446541">
    <property type="protein sequence ID" value="EME42476.1"/>
    <property type="molecule type" value="Genomic_DNA"/>
</dbReference>
<dbReference type="PANTHER" id="PTHR23081:SF36">
    <property type="entry name" value="RNA POLYMERASE II SUBUNIT A C-TERMINAL DOMAIN PHOSPHATASE"/>
    <property type="match status" value="1"/>
</dbReference>
<evidence type="ECO:0000259" key="9">
    <source>
        <dbReference type="PROSITE" id="PS50969"/>
    </source>
</evidence>
<proteinExistence type="predicted"/>
<evidence type="ECO:0000259" key="8">
    <source>
        <dbReference type="PROSITE" id="PS50172"/>
    </source>
</evidence>
<comment type="subcellular location">
    <subcellularLocation>
        <location evidence="1 6">Nucleus</location>
    </subcellularLocation>
</comment>
<feature type="compositionally biased region" description="Basic and acidic residues" evidence="7">
    <location>
        <begin position="334"/>
        <end position="353"/>
    </location>
</feature>
<reference evidence="10 11" key="2">
    <citation type="journal article" date="2012" name="PLoS Pathog.">
        <title>Diverse lifestyles and strategies of plant pathogenesis encoded in the genomes of eighteen Dothideomycetes fungi.</title>
        <authorList>
            <person name="Ohm R.A."/>
            <person name="Feau N."/>
            <person name="Henrissat B."/>
            <person name="Schoch C.L."/>
            <person name="Horwitz B.A."/>
            <person name="Barry K.W."/>
            <person name="Condon B.J."/>
            <person name="Copeland A.C."/>
            <person name="Dhillon B."/>
            <person name="Glaser F."/>
            <person name="Hesse C.N."/>
            <person name="Kosti I."/>
            <person name="LaButti K."/>
            <person name="Lindquist E.A."/>
            <person name="Lucas S."/>
            <person name="Salamov A.A."/>
            <person name="Bradshaw R.E."/>
            <person name="Ciuffetti L."/>
            <person name="Hamelin R.C."/>
            <person name="Kema G.H.J."/>
            <person name="Lawrence C."/>
            <person name="Scott J.A."/>
            <person name="Spatafora J.W."/>
            <person name="Turgeon B.G."/>
            <person name="de Wit P.J.G.M."/>
            <person name="Zhong S."/>
            <person name="Goodwin S.B."/>
            <person name="Grigoriev I.V."/>
        </authorList>
    </citation>
    <scope>NUCLEOTIDE SEQUENCE [LARGE SCALE GENOMIC DNA]</scope>
    <source>
        <strain evidence="11">NZE10 / CBS 128990</strain>
    </source>
</reference>
<evidence type="ECO:0000256" key="7">
    <source>
        <dbReference type="SAM" id="MobiDB-lite"/>
    </source>
</evidence>
<dbReference type="SUPFAM" id="SSF52113">
    <property type="entry name" value="BRCT domain"/>
    <property type="match status" value="1"/>
</dbReference>
<dbReference type="InterPro" id="IPR036420">
    <property type="entry name" value="BRCT_dom_sf"/>
</dbReference>
<comment type="catalytic activity">
    <reaction evidence="4 6">
        <text>O-phospho-L-seryl-[protein] + H2O = L-seryl-[protein] + phosphate</text>
        <dbReference type="Rhea" id="RHEA:20629"/>
        <dbReference type="Rhea" id="RHEA-COMP:9863"/>
        <dbReference type="Rhea" id="RHEA-COMP:11604"/>
        <dbReference type="ChEBI" id="CHEBI:15377"/>
        <dbReference type="ChEBI" id="CHEBI:29999"/>
        <dbReference type="ChEBI" id="CHEBI:43474"/>
        <dbReference type="ChEBI" id="CHEBI:83421"/>
        <dbReference type="EC" id="3.1.3.16"/>
    </reaction>
</comment>
<keyword evidence="2 6" id="KW-0378">Hydrolase</keyword>
<gene>
    <name evidence="10" type="ORF">DOTSEDRAFT_73343</name>
</gene>
<name>N1PM96_DOTSN</name>
<dbReference type="CDD" id="cd17729">
    <property type="entry name" value="BRCT_CTDP1"/>
    <property type="match status" value="1"/>
</dbReference>
<dbReference type="Gene3D" id="2.40.50.100">
    <property type="match status" value="1"/>
</dbReference>
<evidence type="ECO:0000256" key="1">
    <source>
        <dbReference type="ARBA" id="ARBA00004123"/>
    </source>
</evidence>
<feature type="compositionally biased region" description="Low complexity" evidence="7">
    <location>
        <begin position="438"/>
        <end position="455"/>
    </location>
</feature>
<dbReference type="AlphaFoldDB" id="N1PM96"/>
<dbReference type="PROSITE" id="PS50172">
    <property type="entry name" value="BRCT"/>
    <property type="match status" value="1"/>
</dbReference>
<dbReference type="InterPro" id="IPR011947">
    <property type="entry name" value="FCP1_euk"/>
</dbReference>
<evidence type="ECO:0000256" key="2">
    <source>
        <dbReference type="ARBA" id="ARBA00022801"/>
    </source>
</evidence>
<evidence type="ECO:0000313" key="10">
    <source>
        <dbReference type="EMBL" id="EME42476.1"/>
    </source>
</evidence>
<feature type="compositionally biased region" description="Acidic residues" evidence="7">
    <location>
        <begin position="666"/>
        <end position="679"/>
    </location>
</feature>
<dbReference type="Gene3D" id="3.40.50.10190">
    <property type="entry name" value="BRCT domain"/>
    <property type="match status" value="1"/>
</dbReference>
<dbReference type="HOGENOM" id="CLU_007683_0_2_1"/>
<dbReference type="EC" id="3.1.3.16" evidence="6"/>
<reference evidence="11" key="1">
    <citation type="journal article" date="2012" name="PLoS Genet.">
        <title>The genomes of the fungal plant pathogens Cladosporium fulvum and Dothistroma septosporum reveal adaptation to different hosts and lifestyles but also signatures of common ancestry.</title>
        <authorList>
            <person name="de Wit P.J.G.M."/>
            <person name="van der Burgt A."/>
            <person name="Oekmen B."/>
            <person name="Stergiopoulos I."/>
            <person name="Abd-Elsalam K.A."/>
            <person name="Aerts A.L."/>
            <person name="Bahkali A.H."/>
            <person name="Beenen H.G."/>
            <person name="Chettri P."/>
            <person name="Cox M.P."/>
            <person name="Datema E."/>
            <person name="de Vries R.P."/>
            <person name="Dhillon B."/>
            <person name="Ganley A.R."/>
            <person name="Griffiths S.A."/>
            <person name="Guo Y."/>
            <person name="Hamelin R.C."/>
            <person name="Henrissat B."/>
            <person name="Kabir M.S."/>
            <person name="Jashni M.K."/>
            <person name="Kema G."/>
            <person name="Klaubauf S."/>
            <person name="Lapidus A."/>
            <person name="Levasseur A."/>
            <person name="Lindquist E."/>
            <person name="Mehrabi R."/>
            <person name="Ohm R.A."/>
            <person name="Owen T.J."/>
            <person name="Salamov A."/>
            <person name="Schwelm A."/>
            <person name="Schijlen E."/>
            <person name="Sun H."/>
            <person name="van den Burg H.A."/>
            <person name="van Ham R.C.H.J."/>
            <person name="Zhang S."/>
            <person name="Goodwin S.B."/>
            <person name="Grigoriev I.V."/>
            <person name="Collemare J."/>
            <person name="Bradshaw R.E."/>
        </authorList>
    </citation>
    <scope>NUCLEOTIDE SEQUENCE [LARGE SCALE GENOMIC DNA]</scope>
    <source>
        <strain evidence="11">NZE10 / CBS 128990</strain>
    </source>
</reference>
<protein>
    <recommendedName>
        <fullName evidence="6">RNA polymerase II subunit A C-terminal domain phosphatase</fullName>
        <ecNumber evidence="6">3.1.3.16</ecNumber>
    </recommendedName>
</protein>
<dbReference type="GO" id="GO:0005634">
    <property type="term" value="C:nucleus"/>
    <property type="evidence" value="ECO:0007669"/>
    <property type="project" value="UniProtKB-SubCell"/>
</dbReference>
<evidence type="ECO:0000313" key="11">
    <source>
        <dbReference type="Proteomes" id="UP000016933"/>
    </source>
</evidence>
<dbReference type="Proteomes" id="UP000016933">
    <property type="component" value="Unassembled WGS sequence"/>
</dbReference>
<dbReference type="STRING" id="675120.N1PM96"/>
<dbReference type="PROSITE" id="PS50969">
    <property type="entry name" value="FCP1"/>
    <property type="match status" value="1"/>
</dbReference>
<dbReference type="InterPro" id="IPR039189">
    <property type="entry name" value="Fcp1"/>
</dbReference>
<comment type="catalytic activity">
    <reaction evidence="5 6">
        <text>O-phospho-L-threonyl-[protein] + H2O = L-threonyl-[protein] + phosphate</text>
        <dbReference type="Rhea" id="RHEA:47004"/>
        <dbReference type="Rhea" id="RHEA-COMP:11060"/>
        <dbReference type="Rhea" id="RHEA-COMP:11605"/>
        <dbReference type="ChEBI" id="CHEBI:15377"/>
        <dbReference type="ChEBI" id="CHEBI:30013"/>
        <dbReference type="ChEBI" id="CHEBI:43474"/>
        <dbReference type="ChEBI" id="CHEBI:61977"/>
        <dbReference type="EC" id="3.1.3.16"/>
    </reaction>
</comment>
<dbReference type="InterPro" id="IPR023214">
    <property type="entry name" value="HAD_sf"/>
</dbReference>
<comment type="function">
    <text evidence="6">This promotes the activity of RNA polymerase II.</text>
</comment>
<dbReference type="Pfam" id="PF03031">
    <property type="entry name" value="NIF"/>
    <property type="match status" value="1"/>
</dbReference>
<evidence type="ECO:0000256" key="6">
    <source>
        <dbReference type="RuleBase" id="RU366066"/>
    </source>
</evidence>
<dbReference type="InterPro" id="IPR004274">
    <property type="entry name" value="FCP1_dom"/>
</dbReference>
<dbReference type="CDD" id="cd07521">
    <property type="entry name" value="HAD_FCP1-like"/>
    <property type="match status" value="1"/>
</dbReference>
<dbReference type="SUPFAM" id="SSF51230">
    <property type="entry name" value="Single hybrid motif"/>
    <property type="match status" value="1"/>
</dbReference>
<dbReference type="GO" id="GO:0008420">
    <property type="term" value="F:RNA polymerase II CTD heptapeptide repeat phosphatase activity"/>
    <property type="evidence" value="ECO:0007669"/>
    <property type="project" value="UniProtKB-UniRule"/>
</dbReference>
<accession>N1PM96</accession>
<feature type="compositionally biased region" description="Basic and acidic residues" evidence="7">
    <location>
        <begin position="751"/>
        <end position="766"/>
    </location>
</feature>
<dbReference type="InterPro" id="IPR036412">
    <property type="entry name" value="HAD-like_sf"/>
</dbReference>
<feature type="region of interest" description="Disordered" evidence="7">
    <location>
        <begin position="835"/>
        <end position="855"/>
    </location>
</feature>
<dbReference type="eggNOG" id="KOG0323">
    <property type="taxonomic scope" value="Eukaryota"/>
</dbReference>
<dbReference type="NCBIfam" id="TIGR02250">
    <property type="entry name" value="FCP1_euk"/>
    <property type="match status" value="1"/>
</dbReference>
<dbReference type="PANTHER" id="PTHR23081">
    <property type="entry name" value="RNA POLYMERASE II CTD PHOSPHATASE"/>
    <property type="match status" value="1"/>
</dbReference>
<organism evidence="10 11">
    <name type="scientific">Dothistroma septosporum (strain NZE10 / CBS 128990)</name>
    <name type="common">Red band needle blight fungus</name>
    <name type="synonym">Mycosphaerella pini</name>
    <dbReference type="NCBI Taxonomy" id="675120"/>
    <lineage>
        <taxon>Eukaryota</taxon>
        <taxon>Fungi</taxon>
        <taxon>Dikarya</taxon>
        <taxon>Ascomycota</taxon>
        <taxon>Pezizomycotina</taxon>
        <taxon>Dothideomycetes</taxon>
        <taxon>Dothideomycetidae</taxon>
        <taxon>Mycosphaerellales</taxon>
        <taxon>Mycosphaerellaceae</taxon>
        <taxon>Dothistroma</taxon>
    </lineage>
</organism>
<dbReference type="Gene3D" id="3.40.50.1000">
    <property type="entry name" value="HAD superfamily/HAD-like"/>
    <property type="match status" value="1"/>
</dbReference>
<feature type="domain" description="BRCT" evidence="8">
    <location>
        <begin position="543"/>
        <end position="638"/>
    </location>
</feature>